<gene>
    <name evidence="23" type="ORF">CEY00_Acc19461</name>
</gene>
<dbReference type="Proteomes" id="UP000241394">
    <property type="component" value="Chromosome LG17"/>
</dbReference>
<dbReference type="Gene3D" id="2.90.10.10">
    <property type="entry name" value="Bulb-type lectin domain"/>
    <property type="match status" value="1"/>
</dbReference>
<dbReference type="InterPro" id="IPR000719">
    <property type="entry name" value="Prot_kinase_dom"/>
</dbReference>
<dbReference type="SMART" id="SM00220">
    <property type="entry name" value="S_TKc"/>
    <property type="match status" value="1"/>
</dbReference>
<dbReference type="InterPro" id="IPR000858">
    <property type="entry name" value="S_locus_glycoprot_dom"/>
</dbReference>
<evidence type="ECO:0000256" key="3">
    <source>
        <dbReference type="ARBA" id="ARBA00022553"/>
    </source>
</evidence>
<keyword evidence="4 17" id="KW-0808">Transferase</keyword>
<evidence type="ECO:0000256" key="14">
    <source>
        <dbReference type="ARBA" id="ARBA00023180"/>
    </source>
</evidence>
<sequence>MEAFNIFLFFSTLFLIKSAATDTIAANQTLRDGDTIVSAGGSFEMGFFSPGSSQNRYFGIWYKSIASGTVVWVANRAIPLTDTSGVLKVVSPGILVLLNSSNCVIWSSNTTRSLSSPVAQLLDTGNLVVRDESDSDQENFLWQSFDYQGDTFLPGMKFGKDFRTGLDRYWSSWKSVDDPSPGDYTNRIDTNGYPQIFLRRGSVIQFRTGPWNGLRFSGLPSLLQNPIYTFQYVFNQDEVYYQYELVNSSVVSRMELSSGGIIQRFTWINRTQGWVLYMTAQMDTCDRYALCGPYGSCNIDNSPACGCLKGFEPKAPGEWNVADWSDGCVRRTPLECGNGDGFLQYTGVKLPDTQYSWFNTSMNLMECKKMCLKNCSCNAYTSLDVRGGGSGCLLWFGDLIDIRQCSANGQDLYVRMAASELEEYRSSSEKRRAILIAIPISLLGMLFLSLFLLFHLSKKRKSKREGMITLNPEKECTDEKNGQDIELPLFDFPTIAKATNYFSVNNKLGEGGFGPVYKGMLEKGQQIAVKRLSKSSKQGLDEFKNEVLCIAKLQHRNLVKLLGCCIEEEEQMLIYEYLPNKSLDSFIFDEKRSKFLDWPKRHDIINGIARGLLYLHQDSRLRIIHRDLKASNILLDYDMNPKISDFGLARIFGGNETSANTTRVVGTYGYMSPEYAIDGLFSIKSDVFSFGVLVLEIISGNKNRGFYHGDHSLNLLGHAWSLHKEGKSLELIDMSLVESFNLSEVVRSIHIGLLCVQQSPEDRPTMSMVVLMLCSDMSLPQPKQPGFFSERNFLKSDSFSTKGESHSANLLTLSYLGPR</sequence>
<dbReference type="GO" id="GO:0016020">
    <property type="term" value="C:membrane"/>
    <property type="evidence" value="ECO:0007669"/>
    <property type="project" value="UniProtKB-SubCell"/>
</dbReference>
<dbReference type="GO" id="GO:0004674">
    <property type="term" value="F:protein serine/threonine kinase activity"/>
    <property type="evidence" value="ECO:0007669"/>
    <property type="project" value="UniProtKB-KW"/>
</dbReference>
<evidence type="ECO:0000313" key="23">
    <source>
        <dbReference type="EMBL" id="PSS06299.1"/>
    </source>
</evidence>
<reference evidence="24" key="2">
    <citation type="journal article" date="2018" name="BMC Genomics">
        <title>A manually annotated Actinidia chinensis var. chinensis (kiwifruit) genome highlights the challenges associated with draft genomes and gene prediction in plants.</title>
        <authorList>
            <person name="Pilkington S.M."/>
            <person name="Crowhurst R."/>
            <person name="Hilario E."/>
            <person name="Nardozza S."/>
            <person name="Fraser L."/>
            <person name="Peng Y."/>
            <person name="Gunaseelan K."/>
            <person name="Simpson R."/>
            <person name="Tahir J."/>
            <person name="Deroles S.C."/>
            <person name="Templeton K."/>
            <person name="Luo Z."/>
            <person name="Davy M."/>
            <person name="Cheng C."/>
            <person name="McNeilage M."/>
            <person name="Scaglione D."/>
            <person name="Liu Y."/>
            <person name="Zhang Q."/>
            <person name="Datson P."/>
            <person name="De Silva N."/>
            <person name="Gardiner S.E."/>
            <person name="Bassett H."/>
            <person name="Chagne D."/>
            <person name="McCallum J."/>
            <person name="Dzierzon H."/>
            <person name="Deng C."/>
            <person name="Wang Y.Y."/>
            <person name="Barron L."/>
            <person name="Manako K."/>
            <person name="Bowen J."/>
            <person name="Foster T.M."/>
            <person name="Erridge Z.A."/>
            <person name="Tiffin H."/>
            <person name="Waite C.N."/>
            <person name="Davies K.M."/>
            <person name="Grierson E.P."/>
            <person name="Laing W.A."/>
            <person name="Kirk R."/>
            <person name="Chen X."/>
            <person name="Wood M."/>
            <person name="Montefiori M."/>
            <person name="Brummell D.A."/>
            <person name="Schwinn K.E."/>
            <person name="Catanach A."/>
            <person name="Fullerton C."/>
            <person name="Li D."/>
            <person name="Meiyalaghan S."/>
            <person name="Nieuwenhuizen N."/>
            <person name="Read N."/>
            <person name="Prakash R."/>
            <person name="Hunter D."/>
            <person name="Zhang H."/>
            <person name="McKenzie M."/>
            <person name="Knabel M."/>
            <person name="Harris A."/>
            <person name="Allan A.C."/>
            <person name="Gleave A."/>
            <person name="Chen A."/>
            <person name="Janssen B.J."/>
            <person name="Plunkett B."/>
            <person name="Ampomah-Dwamena C."/>
            <person name="Voogd C."/>
            <person name="Leif D."/>
            <person name="Lafferty D."/>
            <person name="Souleyre E.J.F."/>
            <person name="Varkonyi-Gasic E."/>
            <person name="Gambi F."/>
            <person name="Hanley J."/>
            <person name="Yao J.L."/>
            <person name="Cheung J."/>
            <person name="David K.M."/>
            <person name="Warren B."/>
            <person name="Marsh K."/>
            <person name="Snowden K.C."/>
            <person name="Lin-Wang K."/>
            <person name="Brian L."/>
            <person name="Martinez-Sanchez M."/>
            <person name="Wang M."/>
            <person name="Ileperuma N."/>
            <person name="Macnee N."/>
            <person name="Campin R."/>
            <person name="McAtee P."/>
            <person name="Drummond R.S.M."/>
            <person name="Espley R.V."/>
            <person name="Ireland H.S."/>
            <person name="Wu R."/>
            <person name="Atkinson R.G."/>
            <person name="Karunairetnam S."/>
            <person name="Bulley S."/>
            <person name="Chunkath S."/>
            <person name="Hanley Z."/>
            <person name="Storey R."/>
            <person name="Thrimawithana A.H."/>
            <person name="Thomson S."/>
            <person name="David C."/>
            <person name="Testolin R."/>
            <person name="Huang H."/>
            <person name="Hellens R.P."/>
            <person name="Schaffer R.J."/>
        </authorList>
    </citation>
    <scope>NUCLEOTIDE SEQUENCE [LARGE SCALE GENOMIC DNA]</scope>
    <source>
        <strain evidence="24">cv. Red5</strain>
    </source>
</reference>
<comment type="catalytic activity">
    <reaction evidence="16 17">
        <text>L-seryl-[protein] + ATP = O-phospho-L-seryl-[protein] + ADP + H(+)</text>
        <dbReference type="Rhea" id="RHEA:17989"/>
        <dbReference type="Rhea" id="RHEA-COMP:9863"/>
        <dbReference type="Rhea" id="RHEA-COMP:11604"/>
        <dbReference type="ChEBI" id="CHEBI:15378"/>
        <dbReference type="ChEBI" id="CHEBI:29999"/>
        <dbReference type="ChEBI" id="CHEBI:30616"/>
        <dbReference type="ChEBI" id="CHEBI:83421"/>
        <dbReference type="ChEBI" id="CHEBI:456216"/>
        <dbReference type="EC" id="2.7.11.1"/>
    </reaction>
</comment>
<dbReference type="CDD" id="cd00028">
    <property type="entry name" value="B_lectin"/>
    <property type="match status" value="1"/>
</dbReference>
<dbReference type="FunFam" id="3.30.200.20:FF:000195">
    <property type="entry name" value="G-type lectin S-receptor-like serine/threonine-protein kinase"/>
    <property type="match status" value="1"/>
</dbReference>
<dbReference type="EMBL" id="NKQK01000017">
    <property type="protein sequence ID" value="PSS06299.1"/>
    <property type="molecule type" value="Genomic_DNA"/>
</dbReference>
<comment type="subcellular location">
    <subcellularLocation>
        <location evidence="1">Membrane</location>
        <topology evidence="1">Single-pass type I membrane protein</topology>
    </subcellularLocation>
</comment>
<dbReference type="SUPFAM" id="SSF51110">
    <property type="entry name" value="alpha-D-mannose-specific plant lectins"/>
    <property type="match status" value="1"/>
</dbReference>
<dbReference type="InterPro" id="IPR008271">
    <property type="entry name" value="Ser/Thr_kinase_AS"/>
</dbReference>
<dbReference type="SUPFAM" id="SSF56112">
    <property type="entry name" value="Protein kinase-like (PK-like)"/>
    <property type="match status" value="1"/>
</dbReference>
<dbReference type="Pfam" id="PF07714">
    <property type="entry name" value="PK_Tyr_Ser-Thr"/>
    <property type="match status" value="1"/>
</dbReference>
<evidence type="ECO:0000256" key="6">
    <source>
        <dbReference type="ARBA" id="ARBA00022729"/>
    </source>
</evidence>
<dbReference type="EC" id="2.7.11.1" evidence="17"/>
<feature type="chain" id="PRO_5015342763" description="Receptor-like serine/threonine-protein kinase" evidence="19">
    <location>
        <begin position="22"/>
        <end position="819"/>
    </location>
</feature>
<dbReference type="PROSITE" id="PS50927">
    <property type="entry name" value="BULB_LECTIN"/>
    <property type="match status" value="1"/>
</dbReference>
<dbReference type="InterPro" id="IPR024171">
    <property type="entry name" value="SRK-like_kinase"/>
</dbReference>
<dbReference type="GO" id="GO:0030246">
    <property type="term" value="F:carbohydrate binding"/>
    <property type="evidence" value="ECO:0007669"/>
    <property type="project" value="UniProtKB-KW"/>
</dbReference>
<dbReference type="PANTHER" id="PTHR32444">
    <property type="entry name" value="BULB-TYPE LECTIN DOMAIN-CONTAINING PROTEIN"/>
    <property type="match status" value="1"/>
</dbReference>
<dbReference type="InterPro" id="IPR021820">
    <property type="entry name" value="S-locus_recpt_kinase_C"/>
</dbReference>
<keyword evidence="11 18" id="KW-0472">Membrane</keyword>
<accession>A0A2R6QDU9</accession>
<evidence type="ECO:0000259" key="20">
    <source>
        <dbReference type="PROSITE" id="PS50011"/>
    </source>
</evidence>
<dbReference type="PIRSF" id="PIRSF000641">
    <property type="entry name" value="SRK"/>
    <property type="match status" value="1"/>
</dbReference>
<evidence type="ECO:0000256" key="17">
    <source>
        <dbReference type="PIRNR" id="PIRNR000641"/>
    </source>
</evidence>
<feature type="signal peptide" evidence="19">
    <location>
        <begin position="1"/>
        <end position="21"/>
    </location>
</feature>
<evidence type="ECO:0000256" key="11">
    <source>
        <dbReference type="ARBA" id="ARBA00023136"/>
    </source>
</evidence>
<dbReference type="PROSITE" id="PS50948">
    <property type="entry name" value="PAN"/>
    <property type="match status" value="1"/>
</dbReference>
<keyword evidence="23" id="KW-0430">Lectin</keyword>
<dbReference type="CDD" id="cd14066">
    <property type="entry name" value="STKc_IRAK"/>
    <property type="match status" value="1"/>
</dbReference>
<dbReference type="OMA" id="CICLTFC"/>
<dbReference type="GO" id="GO:0005524">
    <property type="term" value="F:ATP binding"/>
    <property type="evidence" value="ECO:0007669"/>
    <property type="project" value="UniProtKB-KW"/>
</dbReference>
<dbReference type="STRING" id="1590841.A0A2R6QDU9"/>
<dbReference type="PROSITE" id="PS00108">
    <property type="entry name" value="PROTEIN_KINASE_ST"/>
    <property type="match status" value="1"/>
</dbReference>
<dbReference type="Pfam" id="PF00954">
    <property type="entry name" value="S_locus_glycop"/>
    <property type="match status" value="1"/>
</dbReference>
<evidence type="ECO:0000313" key="24">
    <source>
        <dbReference type="Proteomes" id="UP000241394"/>
    </source>
</evidence>
<dbReference type="InterPro" id="IPR011009">
    <property type="entry name" value="Kinase-like_dom_sf"/>
</dbReference>
<dbReference type="Gramene" id="PSS06299">
    <property type="protein sequence ID" value="PSS06299"/>
    <property type="gene ID" value="CEY00_Acc19461"/>
</dbReference>
<evidence type="ECO:0000256" key="12">
    <source>
        <dbReference type="ARBA" id="ARBA00023157"/>
    </source>
</evidence>
<evidence type="ECO:0000256" key="18">
    <source>
        <dbReference type="SAM" id="Phobius"/>
    </source>
</evidence>
<dbReference type="Gene3D" id="3.50.4.10">
    <property type="entry name" value="Hepatocyte Growth Factor"/>
    <property type="match status" value="1"/>
</dbReference>
<evidence type="ECO:0000256" key="1">
    <source>
        <dbReference type="ARBA" id="ARBA00004479"/>
    </source>
</evidence>
<evidence type="ECO:0000259" key="22">
    <source>
        <dbReference type="PROSITE" id="PS50948"/>
    </source>
</evidence>
<dbReference type="Pfam" id="PF08276">
    <property type="entry name" value="PAN_2"/>
    <property type="match status" value="1"/>
</dbReference>
<dbReference type="Pfam" id="PF11883">
    <property type="entry name" value="DUF3403"/>
    <property type="match status" value="1"/>
</dbReference>
<evidence type="ECO:0000256" key="9">
    <source>
        <dbReference type="ARBA" id="ARBA00022840"/>
    </source>
</evidence>
<evidence type="ECO:0000256" key="19">
    <source>
        <dbReference type="SAM" id="SignalP"/>
    </source>
</evidence>
<name>A0A2R6QDU9_ACTCC</name>
<keyword evidence="13 23" id="KW-0675">Receptor</keyword>
<keyword evidence="7 17" id="KW-0547">Nucleotide-binding</keyword>
<dbReference type="FunFam" id="3.50.4.10:FF:000002">
    <property type="entry name" value="G-type lectin S-receptor-like serine/threonine-protein kinase"/>
    <property type="match status" value="1"/>
</dbReference>
<evidence type="ECO:0000256" key="7">
    <source>
        <dbReference type="ARBA" id="ARBA00022741"/>
    </source>
</evidence>
<feature type="domain" description="Apple" evidence="22">
    <location>
        <begin position="336"/>
        <end position="417"/>
    </location>
</feature>
<comment type="caution">
    <text evidence="23">The sequence shown here is derived from an EMBL/GenBank/DDBJ whole genome shotgun (WGS) entry which is preliminary data.</text>
</comment>
<keyword evidence="6 19" id="KW-0732">Signal</keyword>
<keyword evidence="10 18" id="KW-1133">Transmembrane helix</keyword>
<evidence type="ECO:0000256" key="16">
    <source>
        <dbReference type="ARBA" id="ARBA00048679"/>
    </source>
</evidence>
<dbReference type="Gene3D" id="3.30.200.20">
    <property type="entry name" value="Phosphorylase Kinase, domain 1"/>
    <property type="match status" value="1"/>
</dbReference>
<dbReference type="InterPro" id="IPR003609">
    <property type="entry name" value="Pan_app"/>
</dbReference>
<evidence type="ECO:0000256" key="10">
    <source>
        <dbReference type="ARBA" id="ARBA00022989"/>
    </source>
</evidence>
<dbReference type="GO" id="GO:0048544">
    <property type="term" value="P:recognition of pollen"/>
    <property type="evidence" value="ECO:0007669"/>
    <property type="project" value="InterPro"/>
</dbReference>
<evidence type="ECO:0000259" key="21">
    <source>
        <dbReference type="PROSITE" id="PS50927"/>
    </source>
</evidence>
<dbReference type="FunFam" id="1.10.510.10:FF:000060">
    <property type="entry name" value="G-type lectin S-receptor-like serine/threonine-protein kinase"/>
    <property type="match status" value="1"/>
</dbReference>
<dbReference type="PANTHER" id="PTHR32444:SF235">
    <property type="entry name" value="OS01G0783900 PROTEIN"/>
    <property type="match status" value="1"/>
</dbReference>
<feature type="domain" description="Bulb-type lectin" evidence="21">
    <location>
        <begin position="21"/>
        <end position="142"/>
    </location>
</feature>
<dbReference type="CDD" id="cd01098">
    <property type="entry name" value="PAN_AP_plant"/>
    <property type="match status" value="1"/>
</dbReference>
<proteinExistence type="inferred from homology"/>
<keyword evidence="12" id="KW-1015">Disulfide bond</keyword>
<keyword evidence="24" id="KW-1185">Reference proteome</keyword>
<dbReference type="GO" id="GO:0106310">
    <property type="term" value="F:protein serine kinase activity"/>
    <property type="evidence" value="ECO:0007669"/>
    <property type="project" value="RHEA"/>
</dbReference>
<keyword evidence="5 18" id="KW-0812">Transmembrane</keyword>
<dbReference type="SMART" id="SM00473">
    <property type="entry name" value="PAN_AP"/>
    <property type="match status" value="1"/>
</dbReference>
<dbReference type="InterPro" id="IPR001245">
    <property type="entry name" value="Ser-Thr/Tyr_kinase_cat_dom"/>
</dbReference>
<dbReference type="PROSITE" id="PS50011">
    <property type="entry name" value="PROTEIN_KINASE_DOM"/>
    <property type="match status" value="1"/>
</dbReference>
<comment type="similarity">
    <text evidence="17">Belongs to the protein kinase superfamily. Ser/Thr protein kinase family.</text>
</comment>
<evidence type="ECO:0000256" key="15">
    <source>
        <dbReference type="ARBA" id="ARBA00047899"/>
    </source>
</evidence>
<reference evidence="23 24" key="1">
    <citation type="submission" date="2017-07" db="EMBL/GenBank/DDBJ databases">
        <title>An improved, manually edited Actinidia chinensis var. chinensis (kiwifruit) genome highlights the challenges associated with draft genomes and gene prediction in plants.</title>
        <authorList>
            <person name="Pilkington S."/>
            <person name="Crowhurst R."/>
            <person name="Hilario E."/>
            <person name="Nardozza S."/>
            <person name="Fraser L."/>
            <person name="Peng Y."/>
            <person name="Gunaseelan K."/>
            <person name="Simpson R."/>
            <person name="Tahir J."/>
            <person name="Deroles S."/>
            <person name="Templeton K."/>
            <person name="Luo Z."/>
            <person name="Davy M."/>
            <person name="Cheng C."/>
            <person name="Mcneilage M."/>
            <person name="Scaglione D."/>
            <person name="Liu Y."/>
            <person name="Zhang Q."/>
            <person name="Datson P."/>
            <person name="De Silva N."/>
            <person name="Gardiner S."/>
            <person name="Bassett H."/>
            <person name="Chagne D."/>
            <person name="Mccallum J."/>
            <person name="Dzierzon H."/>
            <person name="Deng C."/>
            <person name="Wang Y.-Y."/>
            <person name="Barron N."/>
            <person name="Manako K."/>
            <person name="Bowen J."/>
            <person name="Foster T."/>
            <person name="Erridge Z."/>
            <person name="Tiffin H."/>
            <person name="Waite C."/>
            <person name="Davies K."/>
            <person name="Grierson E."/>
            <person name="Laing W."/>
            <person name="Kirk R."/>
            <person name="Chen X."/>
            <person name="Wood M."/>
            <person name="Montefiori M."/>
            <person name="Brummell D."/>
            <person name="Schwinn K."/>
            <person name="Catanach A."/>
            <person name="Fullerton C."/>
            <person name="Li D."/>
            <person name="Meiyalaghan S."/>
            <person name="Nieuwenhuizen N."/>
            <person name="Read N."/>
            <person name="Prakash R."/>
            <person name="Hunter D."/>
            <person name="Zhang H."/>
            <person name="Mckenzie M."/>
            <person name="Knabel M."/>
            <person name="Harris A."/>
            <person name="Allan A."/>
            <person name="Chen A."/>
            <person name="Janssen B."/>
            <person name="Plunkett B."/>
            <person name="Dwamena C."/>
            <person name="Voogd C."/>
            <person name="Leif D."/>
            <person name="Lafferty D."/>
            <person name="Souleyre E."/>
            <person name="Varkonyi-Gasic E."/>
            <person name="Gambi F."/>
            <person name="Hanley J."/>
            <person name="Yao J.-L."/>
            <person name="Cheung J."/>
            <person name="David K."/>
            <person name="Warren B."/>
            <person name="Marsh K."/>
            <person name="Snowden K."/>
            <person name="Lin-Wang K."/>
            <person name="Brian L."/>
            <person name="Martinez-Sanchez M."/>
            <person name="Wang M."/>
            <person name="Ileperuma N."/>
            <person name="Macnee N."/>
            <person name="Campin R."/>
            <person name="Mcatee P."/>
            <person name="Drummond R."/>
            <person name="Espley R."/>
            <person name="Ireland H."/>
            <person name="Wu R."/>
            <person name="Atkinson R."/>
            <person name="Karunairetnam S."/>
            <person name="Bulley S."/>
            <person name="Chunkath S."/>
            <person name="Hanley Z."/>
            <person name="Storey R."/>
            <person name="Thrimawithana A."/>
            <person name="Thomson S."/>
            <person name="David C."/>
            <person name="Testolin R."/>
        </authorList>
    </citation>
    <scope>NUCLEOTIDE SEQUENCE [LARGE SCALE GENOMIC DNA]</scope>
    <source>
        <strain evidence="24">cv. Red5</strain>
        <tissue evidence="23">Young leaf</tissue>
    </source>
</reference>
<dbReference type="Gene3D" id="1.10.510.10">
    <property type="entry name" value="Transferase(Phosphotransferase) domain 1"/>
    <property type="match status" value="1"/>
</dbReference>
<keyword evidence="9 17" id="KW-0067">ATP-binding</keyword>
<organism evidence="23 24">
    <name type="scientific">Actinidia chinensis var. chinensis</name>
    <name type="common">Chinese soft-hair kiwi</name>
    <dbReference type="NCBI Taxonomy" id="1590841"/>
    <lineage>
        <taxon>Eukaryota</taxon>
        <taxon>Viridiplantae</taxon>
        <taxon>Streptophyta</taxon>
        <taxon>Embryophyta</taxon>
        <taxon>Tracheophyta</taxon>
        <taxon>Spermatophyta</taxon>
        <taxon>Magnoliopsida</taxon>
        <taxon>eudicotyledons</taxon>
        <taxon>Gunneridae</taxon>
        <taxon>Pentapetalae</taxon>
        <taxon>asterids</taxon>
        <taxon>Ericales</taxon>
        <taxon>Actinidiaceae</taxon>
        <taxon>Actinidia</taxon>
    </lineage>
</organism>
<feature type="transmembrane region" description="Helical" evidence="18">
    <location>
        <begin position="433"/>
        <end position="454"/>
    </location>
</feature>
<dbReference type="AlphaFoldDB" id="A0A2R6QDU9"/>
<dbReference type="SMART" id="SM00108">
    <property type="entry name" value="B_lectin"/>
    <property type="match status" value="1"/>
</dbReference>
<dbReference type="OrthoDB" id="785331at2759"/>
<keyword evidence="8 17" id="KW-0418">Kinase</keyword>
<evidence type="ECO:0000256" key="4">
    <source>
        <dbReference type="ARBA" id="ARBA00022679"/>
    </source>
</evidence>
<dbReference type="InParanoid" id="A0A2R6QDU9"/>
<comment type="catalytic activity">
    <reaction evidence="15 17">
        <text>L-threonyl-[protein] + ATP = O-phospho-L-threonyl-[protein] + ADP + H(+)</text>
        <dbReference type="Rhea" id="RHEA:46608"/>
        <dbReference type="Rhea" id="RHEA-COMP:11060"/>
        <dbReference type="Rhea" id="RHEA-COMP:11605"/>
        <dbReference type="ChEBI" id="CHEBI:15378"/>
        <dbReference type="ChEBI" id="CHEBI:30013"/>
        <dbReference type="ChEBI" id="CHEBI:30616"/>
        <dbReference type="ChEBI" id="CHEBI:61977"/>
        <dbReference type="ChEBI" id="CHEBI:456216"/>
        <dbReference type="EC" id="2.7.11.1"/>
    </reaction>
</comment>
<dbReference type="InterPro" id="IPR036426">
    <property type="entry name" value="Bulb-type_lectin_dom_sf"/>
</dbReference>
<evidence type="ECO:0000256" key="8">
    <source>
        <dbReference type="ARBA" id="ARBA00022777"/>
    </source>
</evidence>
<keyword evidence="14" id="KW-0325">Glycoprotein</keyword>
<dbReference type="Pfam" id="PF01453">
    <property type="entry name" value="B_lectin"/>
    <property type="match status" value="1"/>
</dbReference>
<keyword evidence="3" id="KW-0597">Phosphoprotein</keyword>
<feature type="domain" description="Protein kinase" evidence="20">
    <location>
        <begin position="502"/>
        <end position="787"/>
    </location>
</feature>
<protein>
    <recommendedName>
        <fullName evidence="17">Receptor-like serine/threonine-protein kinase</fullName>
        <ecNumber evidence="17">2.7.11.1</ecNumber>
    </recommendedName>
</protein>
<evidence type="ECO:0000256" key="2">
    <source>
        <dbReference type="ARBA" id="ARBA00022527"/>
    </source>
</evidence>
<keyword evidence="2 17" id="KW-0723">Serine/threonine-protein kinase</keyword>
<evidence type="ECO:0000256" key="13">
    <source>
        <dbReference type="ARBA" id="ARBA00023170"/>
    </source>
</evidence>
<dbReference type="InterPro" id="IPR001480">
    <property type="entry name" value="Bulb-type_lectin_dom"/>
</dbReference>
<dbReference type="FunFam" id="2.90.10.10:FF:000004">
    <property type="entry name" value="G-type lectin S-receptor-like serine/threonine-protein kinase"/>
    <property type="match status" value="1"/>
</dbReference>
<evidence type="ECO:0000256" key="5">
    <source>
        <dbReference type="ARBA" id="ARBA00022692"/>
    </source>
</evidence>